<dbReference type="InterPro" id="IPR054471">
    <property type="entry name" value="GPIID_WHD"/>
</dbReference>
<dbReference type="EMBL" id="JBFCZG010000006">
    <property type="protein sequence ID" value="KAL3421193.1"/>
    <property type="molecule type" value="Genomic_DNA"/>
</dbReference>
<feature type="region of interest" description="Disordered" evidence="3">
    <location>
        <begin position="111"/>
        <end position="148"/>
    </location>
</feature>
<gene>
    <name evidence="5" type="ORF">PVAG01_07638</name>
</gene>
<dbReference type="PANTHER" id="PTHR10039">
    <property type="entry name" value="AMELOGENIN"/>
    <property type="match status" value="1"/>
</dbReference>
<evidence type="ECO:0000313" key="6">
    <source>
        <dbReference type="Proteomes" id="UP001629113"/>
    </source>
</evidence>
<organism evidence="5 6">
    <name type="scientific">Phlyctema vagabunda</name>
    <dbReference type="NCBI Taxonomy" id="108571"/>
    <lineage>
        <taxon>Eukaryota</taxon>
        <taxon>Fungi</taxon>
        <taxon>Dikarya</taxon>
        <taxon>Ascomycota</taxon>
        <taxon>Pezizomycotina</taxon>
        <taxon>Leotiomycetes</taxon>
        <taxon>Helotiales</taxon>
        <taxon>Dermateaceae</taxon>
        <taxon>Phlyctema</taxon>
    </lineage>
</organism>
<keyword evidence="6" id="KW-1185">Reference proteome</keyword>
<dbReference type="SUPFAM" id="SSF52540">
    <property type="entry name" value="P-loop containing nucleoside triphosphate hydrolases"/>
    <property type="match status" value="1"/>
</dbReference>
<evidence type="ECO:0000259" key="4">
    <source>
        <dbReference type="PROSITE" id="PS50837"/>
    </source>
</evidence>
<dbReference type="Gene3D" id="3.40.50.300">
    <property type="entry name" value="P-loop containing nucleotide triphosphate hydrolases"/>
    <property type="match status" value="1"/>
</dbReference>
<dbReference type="Gene3D" id="3.40.50.1820">
    <property type="entry name" value="alpha/beta hydrolase"/>
    <property type="match status" value="1"/>
</dbReference>
<evidence type="ECO:0000256" key="2">
    <source>
        <dbReference type="ARBA" id="ARBA00022737"/>
    </source>
</evidence>
<dbReference type="Pfam" id="PF05057">
    <property type="entry name" value="DUF676"/>
    <property type="match status" value="1"/>
</dbReference>
<dbReference type="InterPro" id="IPR007111">
    <property type="entry name" value="NACHT_NTPase"/>
</dbReference>
<proteinExistence type="inferred from homology"/>
<dbReference type="Pfam" id="PF22939">
    <property type="entry name" value="WHD_GPIID"/>
    <property type="match status" value="1"/>
</dbReference>
<dbReference type="InterPro" id="IPR027417">
    <property type="entry name" value="P-loop_NTPase"/>
</dbReference>
<dbReference type="Gene3D" id="2.130.10.10">
    <property type="entry name" value="YVTN repeat-like/Quinoprotein amine dehydrogenase"/>
    <property type="match status" value="3"/>
</dbReference>
<evidence type="ECO:0000256" key="3">
    <source>
        <dbReference type="SAM" id="MobiDB-lite"/>
    </source>
</evidence>
<dbReference type="InterPro" id="IPR056884">
    <property type="entry name" value="NPHP3-like_N"/>
</dbReference>
<comment type="similarity">
    <text evidence="1">Belongs to the putative lipase ROG1 family.</text>
</comment>
<name>A0ABR4PD11_9HELO</name>
<dbReference type="SUPFAM" id="SSF50998">
    <property type="entry name" value="Quinoprotein alcohol dehydrogenase-like"/>
    <property type="match status" value="1"/>
</dbReference>
<sequence length="1698" mass="190701">MEEVISVIPRTEHYLASSPPSDIIISGIPAFQHFAEECNLIRKFRYKGQFLVSEKEYMADIMILTGVLAPFSLRDKLGLRQRPATPTKGSSAETSAGTNHLRVLSLLRLRSSSPADRETSGSSQKPPERSSAANSYATKQHAKSYHGTEKDPLGLSVIYSPDITAKVDIIFIHGLGGTSQTTWSKNKDLELFWPQKFLPLEPDICQARIMTFGYNANFLQTNSSSVLEFAKGLLYDMKFAHDDSVDDLHIGQVPLIFVAHSMGGLIVKEAYLQGQLDPEYQQIIKAVTGILFMATPHRGSNFAAILNRILQVSIVSSPKDYVSDLVRNSFMIQKINDQFRHIAPKLNIVSFYETQPTPLPLNLNKIMVVERDSSILGYPGELSRALDANHHTICKYEGPKDPRYVIVRNYLKVQVAKLFLLSSLKESTRSMTIIESQELERVFGVTEPVDTDYLLFRDRWAPGTCGWILKNRIFCDWVHGQDKAGRLLWLTGSPGSGKSVLSSFLVNHLAEENRTCQYIFLRFEDQNKKSLNKMLRSLAVQISQDFPEFRHALSEMSTKLGLSSADPRAIWERVFKAILFKLDFREPLFWIIDGLDECDSPGKGIKLLSEVLDAPVPIRLLLTSRPTTEIEGEIRRLSPDKNYTLLTIGDRHDDYHTFIKQQLDSPDPDGELCRRLVETAQGSFLWIKLTIDRINRSYTDDAVERAFQELSHGMEQLYDRMADCFTEQSRSEQSISSNILAWVTCSFRLLTVSELLESLEPIISRIVNFQKAITDLCGGFVVVANSEMVTMVHQTAREYLIKPRDGFFIDERTAHQKLFLRCLDCLNTVGLRNKISNFTTSTFLDYAISSWGYHFENSDQESQLLVASLVNFLRSSNILTWVHAIAKSQQLHILLQTSIYLSSFVARRKEQMNVSTSSCSQLDLEFIEGWAIDLGKLVGKFGGQLLHTPDSIYKMIPPFCPANSMLHKQFVGRNNRYLRVTGFLPDWDDSLARLSFTRDFEATALVAEGDWIAIVSSSSINKSTVFLYSSTTYQEVRQINYGEKIRRISLNSLGTLLVTCGLLTTKIWDLRTGNCVTSAPNPVGRPRPQTLMFRQNDEALLIGTDDRRVWSLSLLSPNSCFEELFRVVETAATGGIANSPGCMSLSPDGQVLALGYRRRPLSLWDLESQELIRYCPDLGSVTQMIWHPYSGQLYGLMLHVGSQIFKWSANDEVPLALYMETSTITMSSDGNLLATGDHYGNVKLLSTADMSLLYQVVSQDPVIGLAFSTNNTQLYDIRPTYGNIWEPNILLKLSEPAAQLVEEASRSDYVSYFQSKALEGITVSIDPITALGSQKSGRLYCSGTRRGTIRLFDISRGLICELNRSPNFFSIQKIAWSSDEHYVCYADVSRTIFIDSVGYNPASGTAAIERVLKLPIKYLRDNIDDVVFQPESLLVLVCTVSAIALVSIELQAVIATQEVGKVSGKWVSHPGNDREILFINSHSVTVLAWSNLEKIGTIPLDFDKWKYFRIHSAADKHKLLDSHDNVPSSPATDILLTVDTLVLSPSKQSILLKFSTVDCHYYIRLLDISHLDTVAFQDSSNPQDEVNTQELIKDIELPPSLTNRLNRPLSFLGGTHGTGHTDVLLFLDCDSWVCTWSLSRSRDGLKSTSVDQSLAPGLGPSHKGKQAAAHDDMQLPTLHYCLPGDWSRMFQGLRVKSH</sequence>
<comment type="caution">
    <text evidence="5">The sequence shown here is derived from an EMBL/GenBank/DDBJ whole genome shotgun (WGS) entry which is preliminary data.</text>
</comment>
<dbReference type="SUPFAM" id="SSF69322">
    <property type="entry name" value="Tricorn protease domain 2"/>
    <property type="match status" value="1"/>
</dbReference>
<accession>A0ABR4PD11</accession>
<dbReference type="SUPFAM" id="SSF53474">
    <property type="entry name" value="alpha/beta-Hydrolases"/>
    <property type="match status" value="1"/>
</dbReference>
<dbReference type="PANTHER" id="PTHR10039:SF16">
    <property type="entry name" value="GPI INOSITOL-DEACYLASE"/>
    <property type="match status" value="1"/>
</dbReference>
<dbReference type="Pfam" id="PF24883">
    <property type="entry name" value="NPHP3_N"/>
    <property type="match status" value="1"/>
</dbReference>
<keyword evidence="2" id="KW-0677">Repeat</keyword>
<dbReference type="PROSITE" id="PS50837">
    <property type="entry name" value="NACHT"/>
    <property type="match status" value="1"/>
</dbReference>
<evidence type="ECO:0000313" key="5">
    <source>
        <dbReference type="EMBL" id="KAL3421193.1"/>
    </source>
</evidence>
<feature type="region of interest" description="Disordered" evidence="3">
    <location>
        <begin position="1647"/>
        <end position="1669"/>
    </location>
</feature>
<feature type="compositionally biased region" description="Polar residues" evidence="3">
    <location>
        <begin position="120"/>
        <end position="138"/>
    </location>
</feature>
<dbReference type="InterPro" id="IPR015943">
    <property type="entry name" value="WD40/YVTN_repeat-like_dom_sf"/>
</dbReference>
<dbReference type="InterPro" id="IPR029058">
    <property type="entry name" value="AB_hydrolase_fold"/>
</dbReference>
<evidence type="ECO:0000256" key="1">
    <source>
        <dbReference type="ARBA" id="ARBA00007920"/>
    </source>
</evidence>
<dbReference type="InterPro" id="IPR011047">
    <property type="entry name" value="Quinoprotein_ADH-like_sf"/>
</dbReference>
<feature type="domain" description="NACHT" evidence="4">
    <location>
        <begin position="486"/>
        <end position="631"/>
    </location>
</feature>
<dbReference type="Proteomes" id="UP001629113">
    <property type="component" value="Unassembled WGS sequence"/>
</dbReference>
<protein>
    <submittedName>
        <fullName evidence="5">NACHT and WD domain-containing protein</fullName>
    </submittedName>
</protein>
<dbReference type="InterPro" id="IPR007751">
    <property type="entry name" value="DUF676_lipase-like"/>
</dbReference>
<reference evidence="5 6" key="1">
    <citation type="submission" date="2024-06" db="EMBL/GenBank/DDBJ databases">
        <title>Complete genome of Phlyctema vagabunda strain 19-DSS-EL-015.</title>
        <authorList>
            <person name="Fiorenzani C."/>
        </authorList>
    </citation>
    <scope>NUCLEOTIDE SEQUENCE [LARGE SCALE GENOMIC DNA]</scope>
    <source>
        <strain evidence="5 6">19-DSS-EL-015</strain>
    </source>
</reference>